<feature type="non-terminal residue" evidence="1">
    <location>
        <position position="127"/>
    </location>
</feature>
<protein>
    <submittedName>
        <fullName evidence="1">Uncharacterized protein</fullName>
    </submittedName>
</protein>
<sequence length="127" mass="14024">MATSYDIQSYLLDRANVHDTVARLTMNIDLKSYDGLANNVYAPQVVIDYTSMLGGKPMETTGKEWADSLKPMMSGFDSTQHIVMNQVIELPQPAKGVARPDKCTLIAHVNGHMFRRAARGGPMMHNG</sequence>
<organism evidence="1 2">
    <name type="scientific">Hypoxylon rubiginosum</name>
    <dbReference type="NCBI Taxonomy" id="110542"/>
    <lineage>
        <taxon>Eukaryota</taxon>
        <taxon>Fungi</taxon>
        <taxon>Dikarya</taxon>
        <taxon>Ascomycota</taxon>
        <taxon>Pezizomycotina</taxon>
        <taxon>Sordariomycetes</taxon>
        <taxon>Xylariomycetidae</taxon>
        <taxon>Xylariales</taxon>
        <taxon>Hypoxylaceae</taxon>
        <taxon>Hypoxylon</taxon>
    </lineage>
</organism>
<gene>
    <name evidence="1" type="ORF">F4820DRAFT_422442</name>
</gene>
<accession>A0ACB9YZI5</accession>
<name>A0ACB9YZI5_9PEZI</name>
<reference evidence="1 2" key="1">
    <citation type="journal article" date="2022" name="New Phytol.">
        <title>Ecological generalism drives hyperdiversity of secondary metabolite gene clusters in xylarialean endophytes.</title>
        <authorList>
            <person name="Franco M.E.E."/>
            <person name="Wisecaver J.H."/>
            <person name="Arnold A.E."/>
            <person name="Ju Y.M."/>
            <person name="Slot J.C."/>
            <person name="Ahrendt S."/>
            <person name="Moore L.P."/>
            <person name="Eastman K.E."/>
            <person name="Scott K."/>
            <person name="Konkel Z."/>
            <person name="Mondo S.J."/>
            <person name="Kuo A."/>
            <person name="Hayes R.D."/>
            <person name="Haridas S."/>
            <person name="Andreopoulos B."/>
            <person name="Riley R."/>
            <person name="LaButti K."/>
            <person name="Pangilinan J."/>
            <person name="Lipzen A."/>
            <person name="Amirebrahimi M."/>
            <person name="Yan J."/>
            <person name="Adam C."/>
            <person name="Keymanesh K."/>
            <person name="Ng V."/>
            <person name="Louie K."/>
            <person name="Northen T."/>
            <person name="Drula E."/>
            <person name="Henrissat B."/>
            <person name="Hsieh H.M."/>
            <person name="Youens-Clark K."/>
            <person name="Lutzoni F."/>
            <person name="Miadlikowska J."/>
            <person name="Eastwood D.C."/>
            <person name="Hamelin R.C."/>
            <person name="Grigoriev I.V."/>
            <person name="U'Ren J.M."/>
        </authorList>
    </citation>
    <scope>NUCLEOTIDE SEQUENCE [LARGE SCALE GENOMIC DNA]</scope>
    <source>
        <strain evidence="1 2">CBS 119005</strain>
    </source>
</reference>
<evidence type="ECO:0000313" key="1">
    <source>
        <dbReference type="EMBL" id="KAI4864879.1"/>
    </source>
</evidence>
<evidence type="ECO:0000313" key="2">
    <source>
        <dbReference type="Proteomes" id="UP001497700"/>
    </source>
</evidence>
<keyword evidence="2" id="KW-1185">Reference proteome</keyword>
<comment type="caution">
    <text evidence="1">The sequence shown here is derived from an EMBL/GenBank/DDBJ whole genome shotgun (WGS) entry which is preliminary data.</text>
</comment>
<proteinExistence type="predicted"/>
<dbReference type="EMBL" id="MU393480">
    <property type="protein sequence ID" value="KAI4864879.1"/>
    <property type="molecule type" value="Genomic_DNA"/>
</dbReference>
<dbReference type="Proteomes" id="UP001497700">
    <property type="component" value="Unassembled WGS sequence"/>
</dbReference>